<dbReference type="EMBL" id="UINC01002664">
    <property type="protein sequence ID" value="SUZ99057.1"/>
    <property type="molecule type" value="Genomic_DNA"/>
</dbReference>
<dbReference type="AlphaFoldDB" id="A0A381S9Z2"/>
<organism evidence="1">
    <name type="scientific">marine metagenome</name>
    <dbReference type="NCBI Taxonomy" id="408172"/>
    <lineage>
        <taxon>unclassified sequences</taxon>
        <taxon>metagenomes</taxon>
        <taxon>ecological metagenomes</taxon>
    </lineage>
</organism>
<evidence type="ECO:0000313" key="1">
    <source>
        <dbReference type="EMBL" id="SUZ99057.1"/>
    </source>
</evidence>
<reference evidence="1" key="1">
    <citation type="submission" date="2018-05" db="EMBL/GenBank/DDBJ databases">
        <authorList>
            <person name="Lanie J.A."/>
            <person name="Ng W.-L."/>
            <person name="Kazmierczak K.M."/>
            <person name="Andrzejewski T.M."/>
            <person name="Davidsen T.M."/>
            <person name="Wayne K.J."/>
            <person name="Tettelin H."/>
            <person name="Glass J.I."/>
            <person name="Rusch D."/>
            <person name="Podicherti R."/>
            <person name="Tsui H.-C.T."/>
            <person name="Winkler M.E."/>
        </authorList>
    </citation>
    <scope>NUCLEOTIDE SEQUENCE</scope>
</reference>
<protein>
    <recommendedName>
        <fullName evidence="2">DUF1844 domain-containing protein</fullName>
    </recommendedName>
</protein>
<sequence length="89" mass="9824">MTTSNNVTFHMFVVTLATTAAVHLGDVADRESGVKSAPNLASAAQMIDMLALLEDKTRGNLTLDEEQKLILTLRTLRKRLLEIKEEVVD</sequence>
<evidence type="ECO:0008006" key="2">
    <source>
        <dbReference type="Google" id="ProtNLM"/>
    </source>
</evidence>
<name>A0A381S9Z2_9ZZZZ</name>
<gene>
    <name evidence="1" type="ORF">METZ01_LOCUS51911</name>
</gene>
<dbReference type="InterPro" id="IPR014995">
    <property type="entry name" value="DUF1844"/>
</dbReference>
<dbReference type="Pfam" id="PF08899">
    <property type="entry name" value="DUF1844"/>
    <property type="match status" value="1"/>
</dbReference>
<accession>A0A381S9Z2</accession>
<proteinExistence type="predicted"/>